<feature type="domain" description="Limonene-1,2-epoxide hydrolase" evidence="1">
    <location>
        <begin position="11"/>
        <end position="127"/>
    </location>
</feature>
<sequence length="133" mass="15279">MATTSIDELKIQTFMAMKEGWERKDWRQCADLMAEDGILHSVMLEPCKGRENFYERIRKTEKPNKSVTLHIRSIGVAGGVLFVERNDEIILNGISRFIPTVGILEFSGEKISYWREYYDRATLLAAIQEPAHG</sequence>
<evidence type="ECO:0000313" key="2">
    <source>
        <dbReference type="EMBL" id="QNN59091.1"/>
    </source>
</evidence>
<dbReference type="RefSeq" id="WP_187600003.1">
    <property type="nucleotide sequence ID" value="NZ_CP060714.1"/>
</dbReference>
<dbReference type="EMBL" id="CP060714">
    <property type="protein sequence ID" value="QNN59091.1"/>
    <property type="molecule type" value="Genomic_DNA"/>
</dbReference>
<dbReference type="InterPro" id="IPR013100">
    <property type="entry name" value="LEH"/>
</dbReference>
<dbReference type="KEGG" id="drg:H9K76_10030"/>
<dbReference type="Gene3D" id="3.10.450.50">
    <property type="match status" value="1"/>
</dbReference>
<dbReference type="AlphaFoldDB" id="A0A7G9RU16"/>
<reference evidence="2 3" key="1">
    <citation type="submission" date="2020-08" db="EMBL/GenBank/DDBJ databases">
        <title>Genome sequence of Diaphorobacter ruginosibacter DSM 27467T.</title>
        <authorList>
            <person name="Hyun D.-W."/>
            <person name="Bae J.-W."/>
        </authorList>
    </citation>
    <scope>NUCLEOTIDE SEQUENCE [LARGE SCALE GENOMIC DNA]</scope>
    <source>
        <strain evidence="2 3">DSM 27467</strain>
    </source>
</reference>
<gene>
    <name evidence="2" type="ORF">H9K76_10030</name>
</gene>
<dbReference type="SUPFAM" id="SSF54427">
    <property type="entry name" value="NTF2-like"/>
    <property type="match status" value="1"/>
</dbReference>
<evidence type="ECO:0000259" key="1">
    <source>
        <dbReference type="Pfam" id="PF07858"/>
    </source>
</evidence>
<accession>A0A7G9RU16</accession>
<protein>
    <submittedName>
        <fullName evidence="2">Nuclear transport factor 2 family protein</fullName>
    </submittedName>
</protein>
<dbReference type="InterPro" id="IPR032710">
    <property type="entry name" value="NTF2-like_dom_sf"/>
</dbReference>
<organism evidence="2 3">
    <name type="scientific">Diaphorobacter ruginosibacter</name>
    <dbReference type="NCBI Taxonomy" id="1715720"/>
    <lineage>
        <taxon>Bacteria</taxon>
        <taxon>Pseudomonadati</taxon>
        <taxon>Pseudomonadota</taxon>
        <taxon>Betaproteobacteria</taxon>
        <taxon>Burkholderiales</taxon>
        <taxon>Comamonadaceae</taxon>
        <taxon>Diaphorobacter</taxon>
    </lineage>
</organism>
<evidence type="ECO:0000313" key="3">
    <source>
        <dbReference type="Proteomes" id="UP000515811"/>
    </source>
</evidence>
<dbReference type="Pfam" id="PF07858">
    <property type="entry name" value="LEH"/>
    <property type="match status" value="1"/>
</dbReference>
<name>A0A7G9RU16_9BURK</name>
<proteinExistence type="predicted"/>
<keyword evidence="3" id="KW-1185">Reference proteome</keyword>
<dbReference type="Proteomes" id="UP000515811">
    <property type="component" value="Chromosome"/>
</dbReference>